<dbReference type="PANTHER" id="PTHR35205:SF1">
    <property type="entry name" value="ZU5 DOMAIN-CONTAINING PROTEIN"/>
    <property type="match status" value="1"/>
</dbReference>
<name>A0A6A6V2G2_9PLEO</name>
<dbReference type="SUPFAM" id="SSF52540">
    <property type="entry name" value="P-loop containing nucleoside triphosphate hydrolases"/>
    <property type="match status" value="1"/>
</dbReference>
<accession>A0A6A6V2G2</accession>
<dbReference type="InterPro" id="IPR027417">
    <property type="entry name" value="P-loop_NTPase"/>
</dbReference>
<dbReference type="Proteomes" id="UP000799440">
    <property type="component" value="Unassembled WGS sequence"/>
</dbReference>
<dbReference type="GO" id="GO:0043531">
    <property type="term" value="F:ADP binding"/>
    <property type="evidence" value="ECO:0007669"/>
    <property type="project" value="InterPro"/>
</dbReference>
<feature type="domain" description="DUF7779" evidence="2">
    <location>
        <begin position="294"/>
        <end position="381"/>
    </location>
</feature>
<dbReference type="PRINTS" id="PR00364">
    <property type="entry name" value="DISEASERSIST"/>
</dbReference>
<keyword evidence="4" id="KW-1185">Reference proteome</keyword>
<reference evidence="3" key="1">
    <citation type="journal article" date="2020" name="Stud. Mycol.">
        <title>101 Dothideomycetes genomes: a test case for predicting lifestyles and emergence of pathogens.</title>
        <authorList>
            <person name="Haridas S."/>
            <person name="Albert R."/>
            <person name="Binder M."/>
            <person name="Bloem J."/>
            <person name="Labutti K."/>
            <person name="Salamov A."/>
            <person name="Andreopoulos B."/>
            <person name="Baker S."/>
            <person name="Barry K."/>
            <person name="Bills G."/>
            <person name="Bluhm B."/>
            <person name="Cannon C."/>
            <person name="Castanera R."/>
            <person name="Culley D."/>
            <person name="Daum C."/>
            <person name="Ezra D."/>
            <person name="Gonzalez J."/>
            <person name="Henrissat B."/>
            <person name="Kuo A."/>
            <person name="Liang C."/>
            <person name="Lipzen A."/>
            <person name="Lutzoni F."/>
            <person name="Magnuson J."/>
            <person name="Mondo S."/>
            <person name="Nolan M."/>
            <person name="Ohm R."/>
            <person name="Pangilinan J."/>
            <person name="Park H.-J."/>
            <person name="Ramirez L."/>
            <person name="Alfaro M."/>
            <person name="Sun H."/>
            <person name="Tritt A."/>
            <person name="Yoshinaga Y."/>
            <person name="Zwiers L.-H."/>
            <person name="Turgeon B."/>
            <person name="Goodwin S."/>
            <person name="Spatafora J."/>
            <person name="Crous P."/>
            <person name="Grigoriev I."/>
        </authorList>
    </citation>
    <scope>NUCLEOTIDE SEQUENCE</scope>
    <source>
        <strain evidence="3">CBS 119925</strain>
    </source>
</reference>
<dbReference type="InterPro" id="IPR011990">
    <property type="entry name" value="TPR-like_helical_dom_sf"/>
</dbReference>
<dbReference type="Pfam" id="PF00931">
    <property type="entry name" value="NB-ARC"/>
    <property type="match status" value="1"/>
</dbReference>
<evidence type="ECO:0000259" key="1">
    <source>
        <dbReference type="Pfam" id="PF00931"/>
    </source>
</evidence>
<protein>
    <submittedName>
        <fullName evidence="3">TPR-like protein</fullName>
    </submittedName>
</protein>
<gene>
    <name evidence="3" type="ORF">M011DRAFT_448885</name>
</gene>
<dbReference type="Pfam" id="PF13424">
    <property type="entry name" value="TPR_12"/>
    <property type="match status" value="1"/>
</dbReference>
<organism evidence="3 4">
    <name type="scientific">Sporormia fimetaria CBS 119925</name>
    <dbReference type="NCBI Taxonomy" id="1340428"/>
    <lineage>
        <taxon>Eukaryota</taxon>
        <taxon>Fungi</taxon>
        <taxon>Dikarya</taxon>
        <taxon>Ascomycota</taxon>
        <taxon>Pezizomycotina</taxon>
        <taxon>Dothideomycetes</taxon>
        <taxon>Pleosporomycetidae</taxon>
        <taxon>Pleosporales</taxon>
        <taxon>Sporormiaceae</taxon>
        <taxon>Sporormia</taxon>
    </lineage>
</organism>
<proteinExistence type="predicted"/>
<dbReference type="Pfam" id="PF25000">
    <property type="entry name" value="DUF7779"/>
    <property type="match status" value="1"/>
</dbReference>
<dbReference type="OrthoDB" id="5394701at2759"/>
<dbReference type="AlphaFoldDB" id="A0A6A6V2G2"/>
<dbReference type="Gene3D" id="3.40.50.300">
    <property type="entry name" value="P-loop containing nucleotide triphosphate hydrolases"/>
    <property type="match status" value="1"/>
</dbReference>
<dbReference type="EMBL" id="MU006587">
    <property type="protein sequence ID" value="KAF2744655.1"/>
    <property type="molecule type" value="Genomic_DNA"/>
</dbReference>
<feature type="domain" description="NB-ARC" evidence="1">
    <location>
        <begin position="53"/>
        <end position="215"/>
    </location>
</feature>
<evidence type="ECO:0000259" key="2">
    <source>
        <dbReference type="Pfam" id="PF25000"/>
    </source>
</evidence>
<dbReference type="SUPFAM" id="SSF48452">
    <property type="entry name" value="TPR-like"/>
    <property type="match status" value="1"/>
</dbReference>
<evidence type="ECO:0000313" key="3">
    <source>
        <dbReference type="EMBL" id="KAF2744655.1"/>
    </source>
</evidence>
<dbReference type="InterPro" id="IPR056681">
    <property type="entry name" value="DUF7779"/>
</dbReference>
<dbReference type="Gene3D" id="1.25.40.10">
    <property type="entry name" value="Tetratricopeptide repeat domain"/>
    <property type="match status" value="2"/>
</dbReference>
<dbReference type="InterPro" id="IPR002182">
    <property type="entry name" value="NB-ARC"/>
</dbReference>
<sequence length="753" mass="84735">MQQYLLECGAKPSDYLDSVDAPLNQNLTTSLPDPELANSLPYRQTKARFYGRTTEMQQLRRALDPNDQHQTLRVMAIHGLGGVGKTQLALNYAHQSKNLYDAIAWIGADTNMRLVQSLAAFAFKLGLTKEGESEADIRCIQMVKDWLDNSGKSFLLIFDNVDNVDILSQIWSIWPTSSKGAVIITTRSPKVAASLTKTTMQLKPFEVDTAVDILYELTGFEPVDYEDTKAAKEICQQIGGLPLAMVQMSTFMRDRRCTYSDFLALYKKHPEKILARNRSQVDYDHTLNNVWDMSLQSLSKNARSLLELLSLFDPDSIPERLFVTFRGALVDARLAVLTDDFEFDSAISELSAESLIKRLASSESLSLHRLVKSTVLMRIPGDERTFYFDTTIWVLSHAFSNTWDSRGSEQSHGWQHWETCSAIVAHVSSLMTLQQQHNMTASNMDEFAKLIFRIGTYLWECEQPTAAKSFFDYGLSLDIDPNSRISAQAYRILGHIGLDLAQPRAALTAYHKALEVRKQIEEPNSPAIAEVYDSIACSYCEINDAPKALEYLAKSDEINFAHHGKTTGRTQAIYSLAYLRGGPPEKALESLLLCWKLQDKTQEEIAESKYPKHAGDIVLLARIKYAFGEKQEAKRLASRTISIRRGLYGTKGPRVADSTFLVALMLKAEGEYIGAAKMFEEIVNMSKDMVEMKGHLARALWLLAATEESMRNTAEAARLRAEANKERASIVGREAPDDDTEDAYMDLVPWMLW</sequence>
<evidence type="ECO:0000313" key="4">
    <source>
        <dbReference type="Proteomes" id="UP000799440"/>
    </source>
</evidence>
<dbReference type="PANTHER" id="PTHR35205">
    <property type="entry name" value="NB-ARC AND TPR DOMAIN PROTEIN"/>
    <property type="match status" value="1"/>
</dbReference>